<protein>
    <submittedName>
        <fullName evidence="4">Internalin-A</fullName>
    </submittedName>
</protein>
<name>A0A5B9MUS9_9BACT</name>
<dbReference type="InterPro" id="IPR006553">
    <property type="entry name" value="Leu-rich_rpt_Cys-con_subtyp"/>
</dbReference>
<keyword evidence="2" id="KW-0472">Membrane</keyword>
<accession>A0A5B9MUS9</accession>
<proteinExistence type="predicted"/>
<organism evidence="4 5">
    <name type="scientific">Stieleria maiorica</name>
    <dbReference type="NCBI Taxonomy" id="2795974"/>
    <lineage>
        <taxon>Bacteria</taxon>
        <taxon>Pseudomonadati</taxon>
        <taxon>Planctomycetota</taxon>
        <taxon>Planctomycetia</taxon>
        <taxon>Pirellulales</taxon>
        <taxon>Pirellulaceae</taxon>
        <taxon>Stieleria</taxon>
    </lineage>
</organism>
<sequence length="439" mass="48347">MIDLRCSACADRSQFARRGADDSVTCSVASNLSHFTRIGLPRVLPRRFQLRTLLLIVLVVAVFFAWIGKDLIRSRLQRSIVESIEASGGQVFFDYQKSSSSGFTAYLRDAQPHGSRVIRALFGEDLYAKASCVVFLDPQTVDGDIARLGELPDLSEVMISGVGVTDESVQSILRIRRLRSLSLTHTSVSPQGLAGLQAARTLQHLTLAGSSATDKHLETLSEFHALDSIQVIDSPITDDGLRSLGGLHRLKRLDIYRCKTISNAGVSELGRLEDLERLHLLQSNISDASLEILVRLRRLRELRLDGKITDVGFGHLGNLQEMEYLDLHDTGVGDLSLATIARFRRLKSLDLWGTQISDEGLRLISNLPELEHLNIAFTKVTGAGLEHLADMSSLASVSVQIDHSVTLDRVKALKTKLPDCAISCWTQNPDGSQQCSRTL</sequence>
<dbReference type="AlphaFoldDB" id="A0A5B9MUS9"/>
<evidence type="ECO:0000259" key="3">
    <source>
        <dbReference type="Pfam" id="PF23598"/>
    </source>
</evidence>
<gene>
    <name evidence="4" type="primary">inlA_2</name>
    <name evidence="4" type="ORF">Mal15_69290</name>
</gene>
<feature type="transmembrane region" description="Helical" evidence="2">
    <location>
        <begin position="48"/>
        <end position="68"/>
    </location>
</feature>
<dbReference type="InterPro" id="IPR032675">
    <property type="entry name" value="LRR_dom_sf"/>
</dbReference>
<evidence type="ECO:0000256" key="2">
    <source>
        <dbReference type="SAM" id="Phobius"/>
    </source>
</evidence>
<keyword evidence="2" id="KW-0812">Transmembrane</keyword>
<dbReference type="KEGG" id="smam:Mal15_69290"/>
<dbReference type="Gene3D" id="3.80.10.10">
    <property type="entry name" value="Ribonuclease Inhibitor"/>
    <property type="match status" value="2"/>
</dbReference>
<evidence type="ECO:0000313" key="5">
    <source>
        <dbReference type="Proteomes" id="UP000321353"/>
    </source>
</evidence>
<evidence type="ECO:0000313" key="4">
    <source>
        <dbReference type="EMBL" id="QEG02808.1"/>
    </source>
</evidence>
<keyword evidence="5" id="KW-1185">Reference proteome</keyword>
<keyword evidence="2" id="KW-1133">Transmembrane helix</keyword>
<dbReference type="PANTHER" id="PTHR13318">
    <property type="entry name" value="PARTNER OF PAIRED, ISOFORM B-RELATED"/>
    <property type="match status" value="1"/>
</dbReference>
<feature type="domain" description="Disease resistance R13L4/SHOC-2-like LRR" evidence="3">
    <location>
        <begin position="244"/>
        <end position="403"/>
    </location>
</feature>
<dbReference type="Proteomes" id="UP000321353">
    <property type="component" value="Chromosome"/>
</dbReference>
<dbReference type="SUPFAM" id="SSF52047">
    <property type="entry name" value="RNI-like"/>
    <property type="match status" value="1"/>
</dbReference>
<keyword evidence="1" id="KW-0677">Repeat</keyword>
<dbReference type="GO" id="GO:0019005">
    <property type="term" value="C:SCF ubiquitin ligase complex"/>
    <property type="evidence" value="ECO:0007669"/>
    <property type="project" value="TreeGrafter"/>
</dbReference>
<dbReference type="EMBL" id="CP036264">
    <property type="protein sequence ID" value="QEG02808.1"/>
    <property type="molecule type" value="Genomic_DNA"/>
</dbReference>
<evidence type="ECO:0000256" key="1">
    <source>
        <dbReference type="ARBA" id="ARBA00022737"/>
    </source>
</evidence>
<reference evidence="4 5" key="1">
    <citation type="submission" date="2019-02" db="EMBL/GenBank/DDBJ databases">
        <title>Planctomycetal bacteria perform biofilm scaping via a novel small molecule.</title>
        <authorList>
            <person name="Jeske O."/>
            <person name="Boedeker C."/>
            <person name="Wiegand S."/>
            <person name="Breitling P."/>
            <person name="Kallscheuer N."/>
            <person name="Jogler M."/>
            <person name="Rohde M."/>
            <person name="Petersen J."/>
            <person name="Medema M.H."/>
            <person name="Surup F."/>
            <person name="Jogler C."/>
        </authorList>
    </citation>
    <scope>NUCLEOTIDE SEQUENCE [LARGE SCALE GENOMIC DNA]</scope>
    <source>
        <strain evidence="4 5">Mal15</strain>
    </source>
</reference>
<dbReference type="InterPro" id="IPR055414">
    <property type="entry name" value="LRR_R13L4/SHOC2-like"/>
</dbReference>
<dbReference type="Pfam" id="PF23598">
    <property type="entry name" value="LRR_14"/>
    <property type="match status" value="1"/>
</dbReference>
<dbReference type="SMART" id="SM00367">
    <property type="entry name" value="LRR_CC"/>
    <property type="match status" value="5"/>
</dbReference>
<dbReference type="GO" id="GO:0031146">
    <property type="term" value="P:SCF-dependent proteasomal ubiquitin-dependent protein catabolic process"/>
    <property type="evidence" value="ECO:0007669"/>
    <property type="project" value="TreeGrafter"/>
</dbReference>